<dbReference type="PANTHER" id="PTHR24058:SF17">
    <property type="entry name" value="HOMEODOMAIN INTERACTING PROTEIN KINASE, ISOFORM D"/>
    <property type="match status" value="1"/>
</dbReference>
<keyword evidence="3 6" id="KW-0547">Nucleotide-binding</keyword>
<sequence length="708" mass="80002">MEIYILEKLRSLDADRCNIVKWNDFFIDGDRICLNFELLDESLWRYMRYRGNRVLPVREIRPVLFQLANALSHLGSLGIVHADLKPGNIMVVDQPKILQQAKMEIFILEQLRGLDADRYRCNIVQWNGFFLDHQRICLNFELLDQCLWDYIEDRKNQGLPISEVRPILHQLTNALSHLGSLGIVHADLKPGNIMVVNRHKCPIKVKLIDFGFACPVSKVNPGGCEGTVGYRAPEVVIGSRYNEAIDMWSLGLVAVELATGVPFYPGKNDYDVLKFIIQTQGQPPDHVLDSALDPNQRITPSEVLHHPFFNPGLSKSSPCTDMKRTQKISCSSQNSEEFSQQEYVNASANTSSSKDDLEISKGTLLGDHYEVEGFLGEGRFGIVTKCRNTKTNEFVAIKVIKKEPKILQQAEKEILILMLLRGLDADRWNIVKWNDFFVEGHSICLNFELLDQSLWQYMRDRGNRVLPIGAIRAVLFQLANALSHLGSLGMVHADLKPRNIMVVDRYECPIKVKLIDFGFACPASTVIPGDCVGTVGYRAPEVMIGSLFNEAIDMWSLGLVAVELATGFPFYPGRNDYDVLKFIIQTQGQCSLCLRTVNTRVHTCVDQRACIQKVSPCNGLLEGVEGHSPVLQGMKQAWRRSRFQTSRGPRVREPKEYHRRGIRATFLGRAEDIPRLFFFCKFSLPPPQPVATDGCPFKSLVLSKVSSF</sequence>
<dbReference type="Pfam" id="PF00069">
    <property type="entry name" value="Pkinase"/>
    <property type="match status" value="3"/>
</dbReference>
<evidence type="ECO:0000256" key="2">
    <source>
        <dbReference type="ARBA" id="ARBA00022679"/>
    </source>
</evidence>
<keyword evidence="9" id="KW-1185">Reference proteome</keyword>
<evidence type="ECO:0000313" key="9">
    <source>
        <dbReference type="Proteomes" id="UP000472276"/>
    </source>
</evidence>
<protein>
    <recommendedName>
        <fullName evidence="7">Protein kinase domain-containing protein</fullName>
    </recommendedName>
</protein>
<dbReference type="PANTHER" id="PTHR24058">
    <property type="entry name" value="DUAL SPECIFICITY PROTEIN KINASE"/>
    <property type="match status" value="1"/>
</dbReference>
<accession>A0AAZ1XJR9</accession>
<feature type="domain" description="Protein kinase" evidence="7">
    <location>
        <begin position="65"/>
        <end position="309"/>
    </location>
</feature>
<dbReference type="InterPro" id="IPR011009">
    <property type="entry name" value="Kinase-like_dom_sf"/>
</dbReference>
<feature type="domain" description="Protein kinase" evidence="7">
    <location>
        <begin position="369"/>
        <end position="708"/>
    </location>
</feature>
<proteinExistence type="predicted"/>
<keyword evidence="1" id="KW-0723">Serine/threonine-protein kinase</keyword>
<reference evidence="8" key="3">
    <citation type="submission" date="2025-09" db="UniProtKB">
        <authorList>
            <consortium name="Ensembl"/>
        </authorList>
    </citation>
    <scope>IDENTIFICATION</scope>
</reference>
<evidence type="ECO:0000259" key="7">
    <source>
        <dbReference type="PROSITE" id="PS50011"/>
    </source>
</evidence>
<name>A0AAZ1XJR9_OREAU</name>
<dbReference type="PROSITE" id="PS00107">
    <property type="entry name" value="PROTEIN_KINASE_ATP"/>
    <property type="match status" value="1"/>
</dbReference>
<dbReference type="PROSITE" id="PS00108">
    <property type="entry name" value="PROTEIN_KINASE_ST"/>
    <property type="match status" value="3"/>
</dbReference>
<dbReference type="PROSITE" id="PS50011">
    <property type="entry name" value="PROTEIN_KINASE_DOM"/>
    <property type="match status" value="2"/>
</dbReference>
<dbReference type="SUPFAM" id="SSF56112">
    <property type="entry name" value="Protein kinase-like (PK-like)"/>
    <property type="match status" value="3"/>
</dbReference>
<evidence type="ECO:0000256" key="1">
    <source>
        <dbReference type="ARBA" id="ARBA00022527"/>
    </source>
</evidence>
<dbReference type="InterPro" id="IPR000719">
    <property type="entry name" value="Prot_kinase_dom"/>
</dbReference>
<evidence type="ECO:0000256" key="3">
    <source>
        <dbReference type="ARBA" id="ARBA00022741"/>
    </source>
</evidence>
<dbReference type="GO" id="GO:0005524">
    <property type="term" value="F:ATP binding"/>
    <property type="evidence" value="ECO:0007669"/>
    <property type="project" value="UniProtKB-UniRule"/>
</dbReference>
<dbReference type="GO" id="GO:0004713">
    <property type="term" value="F:protein tyrosine kinase activity"/>
    <property type="evidence" value="ECO:0007669"/>
    <property type="project" value="TreeGrafter"/>
</dbReference>
<feature type="binding site" evidence="6">
    <location>
        <position position="402"/>
    </location>
    <ligand>
        <name>ATP</name>
        <dbReference type="ChEBI" id="CHEBI:30616"/>
    </ligand>
</feature>
<evidence type="ECO:0000256" key="5">
    <source>
        <dbReference type="ARBA" id="ARBA00022840"/>
    </source>
</evidence>
<dbReference type="GO" id="GO:0005737">
    <property type="term" value="C:cytoplasm"/>
    <property type="evidence" value="ECO:0007669"/>
    <property type="project" value="TreeGrafter"/>
</dbReference>
<dbReference type="Gene3D" id="3.30.200.20">
    <property type="entry name" value="Phosphorylase Kinase, domain 1"/>
    <property type="match status" value="2"/>
</dbReference>
<keyword evidence="4" id="KW-0418">Kinase</keyword>
<dbReference type="InterPro" id="IPR008271">
    <property type="entry name" value="Ser/Thr_kinase_AS"/>
</dbReference>
<dbReference type="InterPro" id="IPR050494">
    <property type="entry name" value="Ser_Thr_dual-spec_kinase"/>
</dbReference>
<dbReference type="Ensembl" id="ENSOABT00000063774.1">
    <property type="protein sequence ID" value="ENSOABP00000067867.1"/>
    <property type="gene ID" value="ENSOABG00000031757.1"/>
</dbReference>
<dbReference type="SMART" id="SM00220">
    <property type="entry name" value="S_TKc"/>
    <property type="match status" value="2"/>
</dbReference>
<reference evidence="8" key="2">
    <citation type="submission" date="2025-08" db="UniProtKB">
        <authorList>
            <consortium name="Ensembl"/>
        </authorList>
    </citation>
    <scope>IDENTIFICATION</scope>
</reference>
<evidence type="ECO:0000256" key="4">
    <source>
        <dbReference type="ARBA" id="ARBA00022777"/>
    </source>
</evidence>
<evidence type="ECO:0000256" key="6">
    <source>
        <dbReference type="PROSITE-ProRule" id="PRU10141"/>
    </source>
</evidence>
<keyword evidence="5 6" id="KW-0067">ATP-binding</keyword>
<dbReference type="InterPro" id="IPR017441">
    <property type="entry name" value="Protein_kinase_ATP_BS"/>
</dbReference>
<dbReference type="GO" id="GO:0005634">
    <property type="term" value="C:nucleus"/>
    <property type="evidence" value="ECO:0007669"/>
    <property type="project" value="TreeGrafter"/>
</dbReference>
<dbReference type="Gene3D" id="1.10.510.10">
    <property type="entry name" value="Transferase(Phosphotransferase) domain 1"/>
    <property type="match status" value="3"/>
</dbReference>
<keyword evidence="2" id="KW-0808">Transferase</keyword>
<dbReference type="Proteomes" id="UP000472276">
    <property type="component" value="Unassembled WGS sequence"/>
</dbReference>
<dbReference type="AlphaFoldDB" id="A0AAZ1XJR9"/>
<dbReference type="GO" id="GO:0004674">
    <property type="term" value="F:protein serine/threonine kinase activity"/>
    <property type="evidence" value="ECO:0007669"/>
    <property type="project" value="UniProtKB-KW"/>
</dbReference>
<organism evidence="8 9">
    <name type="scientific">Oreochromis aureus</name>
    <name type="common">Israeli tilapia</name>
    <name type="synonym">Chromis aureus</name>
    <dbReference type="NCBI Taxonomy" id="47969"/>
    <lineage>
        <taxon>Eukaryota</taxon>
        <taxon>Metazoa</taxon>
        <taxon>Chordata</taxon>
        <taxon>Craniata</taxon>
        <taxon>Vertebrata</taxon>
        <taxon>Euteleostomi</taxon>
        <taxon>Actinopterygii</taxon>
        <taxon>Neopterygii</taxon>
        <taxon>Teleostei</taxon>
        <taxon>Neoteleostei</taxon>
        <taxon>Acanthomorphata</taxon>
        <taxon>Ovalentaria</taxon>
        <taxon>Cichlomorphae</taxon>
        <taxon>Cichliformes</taxon>
        <taxon>Cichlidae</taxon>
        <taxon>African cichlids</taxon>
        <taxon>Pseudocrenilabrinae</taxon>
        <taxon>Oreochromini</taxon>
        <taxon>Oreochromis</taxon>
    </lineage>
</organism>
<reference evidence="9" key="1">
    <citation type="submission" date="2020-03" db="EMBL/GenBank/DDBJ databases">
        <title>Evolution of repeat sequences and sex chromosomes of tilapia species revealed by chromosome-level genomes.</title>
        <authorList>
            <person name="Xu L."/>
            <person name="Tao W."/>
            <person name="Wang D."/>
            <person name="Zhou Q."/>
        </authorList>
    </citation>
    <scope>NUCLEOTIDE SEQUENCE [LARGE SCALE GENOMIC DNA]</scope>
    <source>
        <strain evidence="9">Israel</strain>
    </source>
</reference>
<evidence type="ECO:0000313" key="8">
    <source>
        <dbReference type="Ensembl" id="ENSOABP00000067867.1"/>
    </source>
</evidence>